<dbReference type="InterPro" id="IPR007553">
    <property type="entry name" value="2-thiour_desulf"/>
</dbReference>
<dbReference type="PANTHER" id="PTHR30087:SF1">
    <property type="entry name" value="HYPOTHETICAL CYTOSOLIC PROTEIN"/>
    <property type="match status" value="1"/>
</dbReference>
<gene>
    <name evidence="1" type="ORF">K5V21_05365</name>
</gene>
<accession>A0ABS7KVR9</accession>
<evidence type="ECO:0000313" key="2">
    <source>
        <dbReference type="Proteomes" id="UP001299068"/>
    </source>
</evidence>
<evidence type="ECO:0000313" key="1">
    <source>
        <dbReference type="EMBL" id="MBY0754880.1"/>
    </source>
</evidence>
<protein>
    <submittedName>
        <fullName evidence="1">DUF523 domain-containing protein</fullName>
    </submittedName>
</protein>
<dbReference type="RefSeq" id="WP_221859764.1">
    <property type="nucleotide sequence ID" value="NZ_JAIKTU010000004.1"/>
</dbReference>
<sequence>MMVISACLCGCNCKYSGGNNENEQCVKLFKEGKAVLICPEQLGGMTTPRLPAEISKRDKKILVINKVGENVTEFFEKGAEESLKIAKLVNANIAILKEGSPSCGSSYIYDGKFSKNKIKGEGLTAKLFRKNGIKVFSEDNIQDILL</sequence>
<dbReference type="PANTHER" id="PTHR30087">
    <property type="entry name" value="INNER MEMBRANE PROTEIN"/>
    <property type="match status" value="1"/>
</dbReference>
<name>A0ABS7KVR9_CLOSR</name>
<dbReference type="EMBL" id="JAIKTU010000004">
    <property type="protein sequence ID" value="MBY0754880.1"/>
    <property type="molecule type" value="Genomic_DNA"/>
</dbReference>
<organism evidence="1 2">
    <name type="scientific">Clostridium sardiniense</name>
    <name type="common">Clostridium absonum</name>
    <dbReference type="NCBI Taxonomy" id="29369"/>
    <lineage>
        <taxon>Bacteria</taxon>
        <taxon>Bacillati</taxon>
        <taxon>Bacillota</taxon>
        <taxon>Clostridia</taxon>
        <taxon>Eubacteriales</taxon>
        <taxon>Clostridiaceae</taxon>
        <taxon>Clostridium</taxon>
    </lineage>
</organism>
<comment type="caution">
    <text evidence="1">The sequence shown here is derived from an EMBL/GenBank/DDBJ whole genome shotgun (WGS) entry which is preliminary data.</text>
</comment>
<dbReference type="Pfam" id="PF04463">
    <property type="entry name" value="2-thiour_desulf"/>
    <property type="match status" value="1"/>
</dbReference>
<keyword evidence="2" id="KW-1185">Reference proteome</keyword>
<reference evidence="1 2" key="1">
    <citation type="journal article" date="2021" name="Cell Host Microbe">
        <title>in vivo commensal control of Clostridioides difficile virulence.</title>
        <authorList>
            <person name="Girinathan B.P."/>
            <person name="Dibenedetto N."/>
            <person name="Worley J.N."/>
            <person name="Peltier J."/>
            <person name="Arrieta-Ortiz M.L."/>
            <person name="Rupa Christinal Immanuel S."/>
            <person name="Lavin R."/>
            <person name="Delaney M.L."/>
            <person name="Cummins C."/>
            <person name="Hoffmann M."/>
            <person name="Luo Y."/>
            <person name="Gonzalez-Escalona N."/>
            <person name="Allard M."/>
            <person name="Onderdonk A.B."/>
            <person name="Gerber G.K."/>
            <person name="Sonenshein A.L."/>
            <person name="Baliga N."/>
            <person name="Dupuy B."/>
            <person name="Bry L."/>
        </authorList>
    </citation>
    <scope>NUCLEOTIDE SEQUENCE [LARGE SCALE GENOMIC DNA]</scope>
    <source>
        <strain evidence="1 2">DSM 599</strain>
    </source>
</reference>
<dbReference type="Proteomes" id="UP001299068">
    <property type="component" value="Unassembled WGS sequence"/>
</dbReference>
<proteinExistence type="predicted"/>